<feature type="chain" id="PRO_5040284118" evidence="1">
    <location>
        <begin position="27"/>
        <end position="153"/>
    </location>
</feature>
<dbReference type="AlphaFoldDB" id="A0A9N9GXJ0"/>
<evidence type="ECO:0000313" key="3">
    <source>
        <dbReference type="Proteomes" id="UP000789739"/>
    </source>
</evidence>
<comment type="caution">
    <text evidence="2">The sequence shown here is derived from an EMBL/GenBank/DDBJ whole genome shotgun (WGS) entry which is preliminary data.</text>
</comment>
<proteinExistence type="predicted"/>
<name>A0A9N9GXJ0_9GLOM</name>
<dbReference type="OrthoDB" id="10547627at2759"/>
<organism evidence="2 3">
    <name type="scientific">Paraglomus brasilianum</name>
    <dbReference type="NCBI Taxonomy" id="144538"/>
    <lineage>
        <taxon>Eukaryota</taxon>
        <taxon>Fungi</taxon>
        <taxon>Fungi incertae sedis</taxon>
        <taxon>Mucoromycota</taxon>
        <taxon>Glomeromycotina</taxon>
        <taxon>Glomeromycetes</taxon>
        <taxon>Paraglomerales</taxon>
        <taxon>Paraglomeraceae</taxon>
        <taxon>Paraglomus</taxon>
    </lineage>
</organism>
<keyword evidence="1" id="KW-0732">Signal</keyword>
<dbReference type="Proteomes" id="UP000789739">
    <property type="component" value="Unassembled WGS sequence"/>
</dbReference>
<evidence type="ECO:0000256" key="1">
    <source>
        <dbReference type="SAM" id="SignalP"/>
    </source>
</evidence>
<dbReference type="EMBL" id="CAJVPI010002033">
    <property type="protein sequence ID" value="CAG8633971.1"/>
    <property type="molecule type" value="Genomic_DNA"/>
</dbReference>
<gene>
    <name evidence="2" type="ORF">PBRASI_LOCUS9402</name>
</gene>
<accession>A0A9N9GXJ0</accession>
<feature type="signal peptide" evidence="1">
    <location>
        <begin position="1"/>
        <end position="26"/>
    </location>
</feature>
<sequence>MQHFHTSYALFFFLTTLILFTTISSAHPLPPNTADVALNVDVADPSIPYLKIEPSLAEELLDIVKVIKFSTEKSSEDGILRELVSALKVLALHGGDYEDIKRVVSLTEELAQGREDDFLAGYILHVGKQLLGEYETPSFEDNKESKESNEIEK</sequence>
<protein>
    <submittedName>
        <fullName evidence="2">11605_t:CDS:1</fullName>
    </submittedName>
</protein>
<keyword evidence="3" id="KW-1185">Reference proteome</keyword>
<evidence type="ECO:0000313" key="2">
    <source>
        <dbReference type="EMBL" id="CAG8633971.1"/>
    </source>
</evidence>
<feature type="non-terminal residue" evidence="2">
    <location>
        <position position="153"/>
    </location>
</feature>
<reference evidence="2" key="1">
    <citation type="submission" date="2021-06" db="EMBL/GenBank/DDBJ databases">
        <authorList>
            <person name="Kallberg Y."/>
            <person name="Tangrot J."/>
            <person name="Rosling A."/>
        </authorList>
    </citation>
    <scope>NUCLEOTIDE SEQUENCE</scope>
    <source>
        <strain evidence="2">BR232B</strain>
    </source>
</reference>